<proteinExistence type="predicted"/>
<keyword evidence="2" id="KW-1185">Reference proteome</keyword>
<accession>A0AC61RJ27</accession>
<organism evidence="1 2">
    <name type="scientific">Lepagella muris</name>
    <dbReference type="NCBI Taxonomy" id="3032870"/>
    <lineage>
        <taxon>Bacteria</taxon>
        <taxon>Pseudomonadati</taxon>
        <taxon>Bacteroidota</taxon>
        <taxon>Bacteroidia</taxon>
        <taxon>Bacteroidales</taxon>
        <taxon>Muribaculaceae</taxon>
        <taxon>Lepagella</taxon>
    </lineage>
</organism>
<evidence type="ECO:0000313" key="2">
    <source>
        <dbReference type="Proteomes" id="UP000306319"/>
    </source>
</evidence>
<gene>
    <name evidence="1" type="ORF">E5331_10240</name>
</gene>
<protein>
    <submittedName>
        <fullName evidence="1">Uncharacterized protein</fullName>
    </submittedName>
</protein>
<reference evidence="1" key="1">
    <citation type="submission" date="2019-04" db="EMBL/GenBank/DDBJ databases">
        <title>Microbes associate with the intestines of laboratory mice.</title>
        <authorList>
            <person name="Navarre W."/>
            <person name="Wong E."/>
            <person name="Huang K."/>
            <person name="Tropini C."/>
            <person name="Ng K."/>
            <person name="Yu B."/>
        </authorList>
    </citation>
    <scope>NUCLEOTIDE SEQUENCE</scope>
    <source>
        <strain evidence="1">NM04_E33</strain>
    </source>
</reference>
<dbReference type="Proteomes" id="UP000306319">
    <property type="component" value="Unassembled WGS sequence"/>
</dbReference>
<sequence>MYSGSQLTVTLDGKNVTSVRSVTLSSKLLDANLSPDKDPDQFVHPSNPTYTTIVTIDGFPTSKESSSFTTVSDLMGFKGDTDIKGVEYKYDAEFTGDPLLHHANQGLILRFAKQ</sequence>
<comment type="caution">
    <text evidence="1">The sequence shown here is derived from an EMBL/GenBank/DDBJ whole genome shotgun (WGS) entry which is preliminary data.</text>
</comment>
<name>A0AC61RJ27_9BACT</name>
<evidence type="ECO:0000313" key="1">
    <source>
        <dbReference type="EMBL" id="TGY78462.1"/>
    </source>
</evidence>
<dbReference type="EMBL" id="SRYB01000013">
    <property type="protein sequence ID" value="TGY78462.1"/>
    <property type="molecule type" value="Genomic_DNA"/>
</dbReference>